<evidence type="ECO:0000313" key="2">
    <source>
        <dbReference type="Proteomes" id="UP000031670"/>
    </source>
</evidence>
<reference evidence="1 2" key="1">
    <citation type="submission" date="2015-01" db="EMBL/GenBank/DDBJ databases">
        <title>Vibrio sp. C5 JCM 19232 whole genome shotgun sequence.</title>
        <authorList>
            <person name="Sawabe T."/>
            <person name="Meirelles P."/>
            <person name="Feng G."/>
            <person name="Sayaka M."/>
            <person name="Hattori M."/>
            <person name="Ohkuma M."/>
        </authorList>
    </citation>
    <scope>NUCLEOTIDE SEQUENCE [LARGE SCALE GENOMIC DNA]</scope>
    <source>
        <strain evidence="1 2">JCM19232</strain>
    </source>
</reference>
<evidence type="ECO:0000313" key="1">
    <source>
        <dbReference type="EMBL" id="GAM61638.1"/>
    </source>
</evidence>
<protein>
    <submittedName>
        <fullName evidence="1">Putative lipoprotein</fullName>
    </submittedName>
</protein>
<keyword evidence="1" id="KW-0449">Lipoprotein</keyword>
<comment type="caution">
    <text evidence="1">The sequence shown here is derived from an EMBL/GenBank/DDBJ whole genome shotgun (WGS) entry which is preliminary data.</text>
</comment>
<organism evidence="1 2">
    <name type="scientific">Vibrio ishigakensis</name>
    <dbReference type="NCBI Taxonomy" id="1481914"/>
    <lineage>
        <taxon>Bacteria</taxon>
        <taxon>Pseudomonadati</taxon>
        <taxon>Pseudomonadota</taxon>
        <taxon>Gammaproteobacteria</taxon>
        <taxon>Vibrionales</taxon>
        <taxon>Vibrionaceae</taxon>
        <taxon>Vibrio</taxon>
    </lineage>
</organism>
<proteinExistence type="predicted"/>
<name>A0A0B8PES8_9VIBR</name>
<dbReference type="EMBL" id="BBSA01000003">
    <property type="protein sequence ID" value="GAM61638.1"/>
    <property type="molecule type" value="Genomic_DNA"/>
</dbReference>
<reference evidence="1 2" key="2">
    <citation type="submission" date="2015-01" db="EMBL/GenBank/DDBJ databases">
        <authorList>
            <consortium name="NBRP consortium"/>
            <person name="Sawabe T."/>
            <person name="Meirelles P."/>
            <person name="Feng G."/>
            <person name="Sayaka M."/>
            <person name="Hattori M."/>
            <person name="Ohkuma M."/>
        </authorList>
    </citation>
    <scope>NUCLEOTIDE SEQUENCE [LARGE SCALE GENOMIC DNA]</scope>
    <source>
        <strain evidence="1 2">JCM19232</strain>
    </source>
</reference>
<dbReference type="Proteomes" id="UP000031670">
    <property type="component" value="Unassembled WGS sequence"/>
</dbReference>
<dbReference type="AlphaFoldDB" id="A0A0B8PES8"/>
<dbReference type="Pfam" id="PF12915">
    <property type="entry name" value="DUF3833"/>
    <property type="match status" value="1"/>
</dbReference>
<sequence>MTVFFDDWLYRQDDKHVFNLTSIRKFGLEFGRLTLFFQKQ</sequence>
<gene>
    <name evidence="1" type="ORF">JCM19232_5939</name>
</gene>
<accession>A0A0B8PES8</accession>
<dbReference type="InterPro" id="IPR024409">
    <property type="entry name" value="DUF3833"/>
</dbReference>